<evidence type="ECO:0000256" key="1">
    <source>
        <dbReference type="ARBA" id="ARBA00005558"/>
    </source>
</evidence>
<dbReference type="Gene3D" id="3.55.50.10">
    <property type="entry name" value="Baseplate protein-like domains"/>
    <property type="match status" value="1"/>
</dbReference>
<dbReference type="SUPFAM" id="SSF69279">
    <property type="entry name" value="Phage tail proteins"/>
    <property type="match status" value="2"/>
</dbReference>
<dbReference type="InterPro" id="IPR028244">
    <property type="entry name" value="T6SS_Rhs_Vgr_dom"/>
</dbReference>
<dbReference type="NCBIfam" id="TIGR03361">
    <property type="entry name" value="VI_Rhs_Vgr"/>
    <property type="match status" value="2"/>
</dbReference>
<evidence type="ECO:0000259" key="4">
    <source>
        <dbReference type="Pfam" id="PF10106"/>
    </source>
</evidence>
<name>A0A5C1NF77_9GAMM</name>
<dbReference type="InterPro" id="IPR018769">
    <property type="entry name" value="VgrG2_DUF2345"/>
</dbReference>
<dbReference type="NCBIfam" id="TIGR01646">
    <property type="entry name" value="vgr_GE"/>
    <property type="match status" value="2"/>
</dbReference>
<accession>A0A5C1NF77</accession>
<protein>
    <submittedName>
        <fullName evidence="6">Type VI secretion system tip protein VgrG</fullName>
    </submittedName>
</protein>
<reference evidence="6" key="1">
    <citation type="submission" date="2021-02" db="EMBL/GenBank/DDBJ databases">
        <title>Strain Y2R2, a novel species of the genus Halomonas.</title>
        <authorList>
            <person name="Huang H."/>
        </authorList>
    </citation>
    <scope>NUCLEOTIDE SEQUENCE</scope>
    <source>
        <strain evidence="6">Y2R2</strain>
    </source>
</reference>
<evidence type="ECO:0000259" key="5">
    <source>
        <dbReference type="Pfam" id="PF13296"/>
    </source>
</evidence>
<proteinExistence type="inferred from homology"/>
<feature type="compositionally biased region" description="Low complexity" evidence="2">
    <location>
        <begin position="671"/>
        <end position="692"/>
    </location>
</feature>
<comment type="similarity">
    <text evidence="1">Belongs to the VgrG protein family.</text>
</comment>
<organism evidence="6 7">
    <name type="scientific">Halomonas binhaiensis</name>
    <dbReference type="NCBI Taxonomy" id="2562282"/>
    <lineage>
        <taxon>Bacteria</taxon>
        <taxon>Pseudomonadati</taxon>
        <taxon>Pseudomonadota</taxon>
        <taxon>Gammaproteobacteria</taxon>
        <taxon>Oceanospirillales</taxon>
        <taxon>Halomonadaceae</taxon>
        <taxon>Halomonas</taxon>
    </lineage>
</organism>
<dbReference type="InterPro" id="IPR017847">
    <property type="entry name" value="T6SS_RhsGE_Vgr_subset"/>
</dbReference>
<keyword evidence="7" id="KW-1185">Reference proteome</keyword>
<feature type="domain" description="Gp5/Type VI secretion system Vgr protein OB-fold" evidence="3">
    <location>
        <begin position="452"/>
        <end position="521"/>
    </location>
</feature>
<feature type="region of interest" description="Disordered" evidence="2">
    <location>
        <begin position="663"/>
        <end position="701"/>
    </location>
</feature>
<evidence type="ECO:0000313" key="6">
    <source>
        <dbReference type="EMBL" id="QEM81530.1"/>
    </source>
</evidence>
<dbReference type="OrthoDB" id="9762420at2"/>
<dbReference type="InterPro" id="IPR037026">
    <property type="entry name" value="Vgr_OB-fold_dom_sf"/>
</dbReference>
<evidence type="ECO:0000313" key="7">
    <source>
        <dbReference type="Proteomes" id="UP000324285"/>
    </source>
</evidence>
<dbReference type="InterPro" id="IPR006533">
    <property type="entry name" value="T6SS_Vgr_RhsGE"/>
</dbReference>
<dbReference type="Pfam" id="PF05954">
    <property type="entry name" value="Phage_GPD"/>
    <property type="match status" value="1"/>
</dbReference>
<dbReference type="Gene3D" id="4.10.220.110">
    <property type="match status" value="1"/>
</dbReference>
<dbReference type="Gene3D" id="2.40.50.230">
    <property type="entry name" value="Gp5 N-terminal domain"/>
    <property type="match status" value="1"/>
</dbReference>
<dbReference type="Pfam" id="PF13296">
    <property type="entry name" value="T6SS_Vgr"/>
    <property type="match status" value="1"/>
</dbReference>
<evidence type="ECO:0000259" key="3">
    <source>
        <dbReference type="Pfam" id="PF04717"/>
    </source>
</evidence>
<feature type="domain" description="Putative type VI secretion system Rhs element associated Vgr" evidence="5">
    <location>
        <begin position="542"/>
        <end position="648"/>
    </location>
</feature>
<dbReference type="SUPFAM" id="SSF69255">
    <property type="entry name" value="gp5 N-terminal domain-like"/>
    <property type="match status" value="1"/>
</dbReference>
<gene>
    <name evidence="6" type="primary">tssI</name>
    <name evidence="6" type="ORF">E4T21_08220</name>
</gene>
<dbReference type="RefSeq" id="WP_149284541.1">
    <property type="nucleotide sequence ID" value="NZ_CP038437.2"/>
</dbReference>
<dbReference type="EMBL" id="CP038437">
    <property type="protein sequence ID" value="QEM81530.1"/>
    <property type="molecule type" value="Genomic_DNA"/>
</dbReference>
<dbReference type="Proteomes" id="UP000324285">
    <property type="component" value="Chromosome"/>
</dbReference>
<dbReference type="SUPFAM" id="SSF69349">
    <property type="entry name" value="Phage fibre proteins"/>
    <property type="match status" value="1"/>
</dbReference>
<dbReference type="Pfam" id="PF04717">
    <property type="entry name" value="Phage_base_V"/>
    <property type="match status" value="1"/>
</dbReference>
<dbReference type="AlphaFoldDB" id="A0A5C1NF77"/>
<dbReference type="KEGG" id="hbh:E4T21_08220"/>
<feature type="domain" description="DUF2345" evidence="4">
    <location>
        <begin position="700"/>
        <end position="848"/>
    </location>
</feature>
<evidence type="ECO:0000256" key="2">
    <source>
        <dbReference type="SAM" id="MobiDB-lite"/>
    </source>
</evidence>
<dbReference type="Gene3D" id="2.30.110.50">
    <property type="match status" value="1"/>
</dbReference>
<dbReference type="InterPro" id="IPR006531">
    <property type="entry name" value="Gp5/Vgr_OB"/>
</dbReference>
<sequence length="885" mass="97577">MAERKNVSSSGLLDSMLSSFDVSLSQEQRLLQLSLASTDLIPHRLVGEERLSQPFSYVLDCVSQRGDIELKSLIAQPAELSVRQADGHYRRLSGLVESAAILGEDGGVFYYQVTLVPWLAMLQLGLDSRIFQDKNVVEILEAMFEPLAIAQGRWRFDLRREYPPRSFEAQYRESDYHFISRLIEQEGIWWYAEHATEDDDFSGHRIVFTDDPATCSAVAPQTIRFHRQAATETEDTITQWAGRRRQQPNRVSLGTFDYKQPRLEKRTGLDTIREQGNLPDVEVYDYPGEYHYRDYTRGERLTVNRLEALESQAKRFQGAGGARQLQAGQWFELSQHARHASNSKNRGHEDERQFLVLGLTIHAENALPISTHLRTLPGSLQPQLEKARKAHGLEDDSYHKDDYQQAGTGHYLVDFEAQRLSQPYRSPQVHLPTRVDGPQTAIVVGPEDEEIHTDHLNRVKVQFHWDRQGQRNAYSSCWLRASSPNAGDGWGGVFVPRIGQEVIVEFLEGDPARPIITGRVYNGDQTPEWHSNGILSGFKTKTYRGGKFNELVFDDATDQERVRLNSEYDKSQLNLGYLIHQNGNTRGAFRGTGFELRSDAYGAIRANQGLLLTSWGQPGAAGEQLDLKPATEQLQGAYRLADALSGSATEHNAEALDARSNLKQAGDDTQGTYGSAETGSGSGATTSDQSTAQGASQAGRGEATRLNAPWLHLSSPAGIAVSTPASTHLAQGQSLSVTSGEDINLAAGKSLIAAISEKLSLFVQNAGIKLFAARGKVDIQAQSDELAMTAEKDVIVTSTEGKVRIDAANEVLLTSGGGYIRIKDGDIQIHCPGKVDVKGAQHSFAGPASMQGDMPELPEFDGELCPFKKQDAAKRGAGIVEGSME</sequence>
<dbReference type="Pfam" id="PF10106">
    <property type="entry name" value="DUF2345"/>
    <property type="match status" value="1"/>
</dbReference>